<organism evidence="1 2">
    <name type="scientific">Streptomyces polychromogenes</name>
    <dbReference type="NCBI Taxonomy" id="67342"/>
    <lineage>
        <taxon>Bacteria</taxon>
        <taxon>Bacillati</taxon>
        <taxon>Actinomycetota</taxon>
        <taxon>Actinomycetes</taxon>
        <taxon>Kitasatosporales</taxon>
        <taxon>Streptomycetaceae</taxon>
        <taxon>Streptomyces</taxon>
    </lineage>
</organism>
<accession>A0ABP3FSG4</accession>
<reference evidence="2" key="1">
    <citation type="journal article" date="2019" name="Int. J. Syst. Evol. Microbiol.">
        <title>The Global Catalogue of Microorganisms (GCM) 10K type strain sequencing project: providing services to taxonomists for standard genome sequencing and annotation.</title>
        <authorList>
            <consortium name="The Broad Institute Genomics Platform"/>
            <consortium name="The Broad Institute Genome Sequencing Center for Infectious Disease"/>
            <person name="Wu L."/>
            <person name="Ma J."/>
        </authorList>
    </citation>
    <scope>NUCLEOTIDE SEQUENCE [LARGE SCALE GENOMIC DNA]</scope>
    <source>
        <strain evidence="2">JCM 4505</strain>
    </source>
</reference>
<evidence type="ECO:0000313" key="1">
    <source>
        <dbReference type="EMBL" id="GAA0324734.1"/>
    </source>
</evidence>
<keyword evidence="2" id="KW-1185">Reference proteome</keyword>
<comment type="caution">
    <text evidence="1">The sequence shown here is derived from an EMBL/GenBank/DDBJ whole genome shotgun (WGS) entry which is preliminary data.</text>
</comment>
<gene>
    <name evidence="1" type="ORF">GCM10010302_74840</name>
</gene>
<dbReference type="Proteomes" id="UP001501867">
    <property type="component" value="Unassembled WGS sequence"/>
</dbReference>
<sequence>MVADERRGPRGTARTVRLWRLPAGIPVRSLPTPPVDHTRRPHAQLRFTPDGRGLLWSSGTAVRL</sequence>
<name>A0ABP3FSG4_9ACTN</name>
<evidence type="ECO:0000313" key="2">
    <source>
        <dbReference type="Proteomes" id="UP001501867"/>
    </source>
</evidence>
<protein>
    <submittedName>
        <fullName evidence="1">Uncharacterized protein</fullName>
    </submittedName>
</protein>
<proteinExistence type="predicted"/>
<dbReference type="EMBL" id="BAAABV010000035">
    <property type="protein sequence ID" value="GAA0324734.1"/>
    <property type="molecule type" value="Genomic_DNA"/>
</dbReference>